<evidence type="ECO:0000313" key="1">
    <source>
        <dbReference type="EMBL" id="EME71782.1"/>
    </source>
</evidence>
<gene>
    <name evidence="1" type="ORF">H261_00997</name>
</gene>
<keyword evidence="2" id="KW-1185">Reference proteome</keyword>
<dbReference type="AlphaFoldDB" id="M2ZWI6"/>
<protein>
    <submittedName>
        <fullName evidence="1">Uncharacterized protein</fullName>
    </submittedName>
</protein>
<dbReference type="EMBL" id="AONQ01000002">
    <property type="protein sequence ID" value="EME71782.1"/>
    <property type="molecule type" value="Genomic_DNA"/>
</dbReference>
<accession>M2ZWI6</accession>
<organism evidence="1 2">
    <name type="scientific">Paramagnetospirillum caucaseum</name>
    <dbReference type="NCBI Taxonomy" id="1244869"/>
    <lineage>
        <taxon>Bacteria</taxon>
        <taxon>Pseudomonadati</taxon>
        <taxon>Pseudomonadota</taxon>
        <taxon>Alphaproteobacteria</taxon>
        <taxon>Rhodospirillales</taxon>
        <taxon>Magnetospirillaceae</taxon>
        <taxon>Paramagnetospirillum</taxon>
    </lineage>
</organism>
<sequence>MQATGAESGLDGDLAAAFGVAPAPFTASVPDCRALVETVVPGMRLHLGYGANGMFPYALLSGEGLHIVSEAPTVPLAILRSLVAARTAQERSAPPAA</sequence>
<dbReference type="STRING" id="1244869.H261_00997"/>
<proteinExistence type="predicted"/>
<comment type="caution">
    <text evidence="1">The sequence shown here is derived from an EMBL/GenBank/DDBJ whole genome shotgun (WGS) entry which is preliminary data.</text>
</comment>
<name>M2ZWI6_9PROT</name>
<dbReference type="Proteomes" id="UP000011744">
    <property type="component" value="Unassembled WGS sequence"/>
</dbReference>
<reference evidence="1 2" key="1">
    <citation type="journal article" date="2014" name="Genome Announc.">
        <title>Draft Genome Sequence of Magnetospirillum sp. Strain SO-1, a Freshwater Magnetotactic Bacterium Isolated from the Ol'khovka River, Russia.</title>
        <authorList>
            <person name="Grouzdev D.S."/>
            <person name="Dziuba M.V."/>
            <person name="Sukhacheva M.S."/>
            <person name="Mardanov A.V."/>
            <person name="Beletskiy A.V."/>
            <person name="Kuznetsov B.B."/>
            <person name="Skryabin K.G."/>
        </authorList>
    </citation>
    <scope>NUCLEOTIDE SEQUENCE [LARGE SCALE GENOMIC DNA]</scope>
    <source>
        <strain evidence="1 2">SO-1</strain>
    </source>
</reference>
<evidence type="ECO:0000313" key="2">
    <source>
        <dbReference type="Proteomes" id="UP000011744"/>
    </source>
</evidence>